<dbReference type="Proteomes" id="UP000241394">
    <property type="component" value="Chromosome LG12"/>
</dbReference>
<feature type="compositionally biased region" description="Basic and acidic residues" evidence="4">
    <location>
        <begin position="14"/>
        <end position="34"/>
    </location>
</feature>
<reference evidence="7" key="2">
    <citation type="journal article" date="2018" name="BMC Genomics">
        <title>A manually annotated Actinidia chinensis var. chinensis (kiwifruit) genome highlights the challenges associated with draft genomes and gene prediction in plants.</title>
        <authorList>
            <person name="Pilkington S.M."/>
            <person name="Crowhurst R."/>
            <person name="Hilario E."/>
            <person name="Nardozza S."/>
            <person name="Fraser L."/>
            <person name="Peng Y."/>
            <person name="Gunaseelan K."/>
            <person name="Simpson R."/>
            <person name="Tahir J."/>
            <person name="Deroles S.C."/>
            <person name="Templeton K."/>
            <person name="Luo Z."/>
            <person name="Davy M."/>
            <person name="Cheng C."/>
            <person name="McNeilage M."/>
            <person name="Scaglione D."/>
            <person name="Liu Y."/>
            <person name="Zhang Q."/>
            <person name="Datson P."/>
            <person name="De Silva N."/>
            <person name="Gardiner S.E."/>
            <person name="Bassett H."/>
            <person name="Chagne D."/>
            <person name="McCallum J."/>
            <person name="Dzierzon H."/>
            <person name="Deng C."/>
            <person name="Wang Y.Y."/>
            <person name="Barron L."/>
            <person name="Manako K."/>
            <person name="Bowen J."/>
            <person name="Foster T.M."/>
            <person name="Erridge Z.A."/>
            <person name="Tiffin H."/>
            <person name="Waite C.N."/>
            <person name="Davies K.M."/>
            <person name="Grierson E.P."/>
            <person name="Laing W.A."/>
            <person name="Kirk R."/>
            <person name="Chen X."/>
            <person name="Wood M."/>
            <person name="Montefiori M."/>
            <person name="Brummell D.A."/>
            <person name="Schwinn K.E."/>
            <person name="Catanach A."/>
            <person name="Fullerton C."/>
            <person name="Li D."/>
            <person name="Meiyalaghan S."/>
            <person name="Nieuwenhuizen N."/>
            <person name="Read N."/>
            <person name="Prakash R."/>
            <person name="Hunter D."/>
            <person name="Zhang H."/>
            <person name="McKenzie M."/>
            <person name="Knabel M."/>
            <person name="Harris A."/>
            <person name="Allan A.C."/>
            <person name="Gleave A."/>
            <person name="Chen A."/>
            <person name="Janssen B.J."/>
            <person name="Plunkett B."/>
            <person name="Ampomah-Dwamena C."/>
            <person name="Voogd C."/>
            <person name="Leif D."/>
            <person name="Lafferty D."/>
            <person name="Souleyre E.J.F."/>
            <person name="Varkonyi-Gasic E."/>
            <person name="Gambi F."/>
            <person name="Hanley J."/>
            <person name="Yao J.L."/>
            <person name="Cheung J."/>
            <person name="David K.M."/>
            <person name="Warren B."/>
            <person name="Marsh K."/>
            <person name="Snowden K.C."/>
            <person name="Lin-Wang K."/>
            <person name="Brian L."/>
            <person name="Martinez-Sanchez M."/>
            <person name="Wang M."/>
            <person name="Ileperuma N."/>
            <person name="Macnee N."/>
            <person name="Campin R."/>
            <person name="McAtee P."/>
            <person name="Drummond R.S.M."/>
            <person name="Espley R.V."/>
            <person name="Ireland H.S."/>
            <person name="Wu R."/>
            <person name="Atkinson R.G."/>
            <person name="Karunairetnam S."/>
            <person name="Bulley S."/>
            <person name="Chunkath S."/>
            <person name="Hanley Z."/>
            <person name="Storey R."/>
            <person name="Thrimawithana A.H."/>
            <person name="Thomson S."/>
            <person name="David C."/>
            <person name="Testolin R."/>
            <person name="Huang H."/>
            <person name="Hellens R.P."/>
            <person name="Schaffer R.J."/>
        </authorList>
    </citation>
    <scope>NUCLEOTIDE SEQUENCE [LARGE SCALE GENOMIC DNA]</scope>
    <source>
        <strain evidence="7">cv. Red5</strain>
    </source>
</reference>
<dbReference type="PANTHER" id="PTHR32295:SF10">
    <property type="entry name" value="PROTEIN IQ-DOMAIN 25"/>
    <property type="match status" value="1"/>
</dbReference>
<dbReference type="OrthoDB" id="1704267at2759"/>
<feature type="region of interest" description="Disordered" evidence="4">
    <location>
        <begin position="13"/>
        <end position="51"/>
    </location>
</feature>
<comment type="similarity">
    <text evidence="2">Belongs to the IQD family.</text>
</comment>
<comment type="caution">
    <text evidence="6">The sequence shown here is derived from an EMBL/GenBank/DDBJ whole genome shotgun (WGS) entry which is preliminary data.</text>
</comment>
<dbReference type="GO" id="GO:0005516">
    <property type="term" value="F:calmodulin binding"/>
    <property type="evidence" value="ECO:0007669"/>
    <property type="project" value="UniProtKB-KW"/>
</dbReference>
<sequence length="435" mass="48419">MGRATRWMKALFGIKKDRDQKQSSNSDDRRDNSRRSFGQSGGLCNNPATIPPNITAEEAAWLRSIYEETAKEQSRHAIAVATATAAAADAAVAAANEAVAVVRLTSHARGTMFGGGRERCAAVRIQKFFRGYLARKALKALKGLVKLQALVRGYLIRKQATATLHGMEALIRAQATIRAQKSLGFHKNGDNLDTFRDRFRVRKSIERFDDTRSEYITTIHSRRLSGSGYFDTTINNAIDDSPKIVEVDTGRPKSRSLRTTTSVSDLGDDPLDPTLFSPLPCRVPARLSIPDCRFCLDADWGLTGDECRFSTAQSTPRFANGPVTPAKCVCADSFFRHNMGFPTYMASTHSFRARAKLRSHSAPKQRPDPVPKKRLPMNEMMESRNSLSGVRMQRSCSQVQEVISFKNAVIGKIHRPASELAREAQRDCYDGQRMW</sequence>
<evidence type="ECO:0000256" key="3">
    <source>
        <dbReference type="ARBA" id="ARBA00024378"/>
    </source>
</evidence>
<dbReference type="Pfam" id="PF13178">
    <property type="entry name" value="DUF4005"/>
    <property type="match status" value="1"/>
</dbReference>
<organism evidence="6 7">
    <name type="scientific">Actinidia chinensis var. chinensis</name>
    <name type="common">Chinese soft-hair kiwi</name>
    <dbReference type="NCBI Taxonomy" id="1590841"/>
    <lineage>
        <taxon>Eukaryota</taxon>
        <taxon>Viridiplantae</taxon>
        <taxon>Streptophyta</taxon>
        <taxon>Embryophyta</taxon>
        <taxon>Tracheophyta</taxon>
        <taxon>Spermatophyta</taxon>
        <taxon>Magnoliopsida</taxon>
        <taxon>eudicotyledons</taxon>
        <taxon>Gunneridae</taxon>
        <taxon>Pentapetalae</taxon>
        <taxon>asterids</taxon>
        <taxon>Ericales</taxon>
        <taxon>Actinidiaceae</taxon>
        <taxon>Actinidia</taxon>
    </lineage>
</organism>
<proteinExistence type="inferred from homology"/>
<dbReference type="SMART" id="SM00015">
    <property type="entry name" value="IQ"/>
    <property type="match status" value="2"/>
</dbReference>
<dbReference type="Gene3D" id="1.20.5.190">
    <property type="match status" value="1"/>
</dbReference>
<evidence type="ECO:0000256" key="2">
    <source>
        <dbReference type="ARBA" id="ARBA00024341"/>
    </source>
</evidence>
<dbReference type="FunCoup" id="A0A2R6QUZ7">
    <property type="interactions" value="478"/>
</dbReference>
<evidence type="ECO:0000313" key="7">
    <source>
        <dbReference type="Proteomes" id="UP000241394"/>
    </source>
</evidence>
<dbReference type="InterPro" id="IPR000048">
    <property type="entry name" value="IQ_motif_EF-hand-BS"/>
</dbReference>
<dbReference type="InParanoid" id="A0A2R6QUZ7"/>
<accession>A0A2R6QUZ7</accession>
<dbReference type="EMBL" id="NKQK01000012">
    <property type="protein sequence ID" value="PSS15562.1"/>
    <property type="molecule type" value="Genomic_DNA"/>
</dbReference>
<keyword evidence="1" id="KW-0112">Calmodulin-binding</keyword>
<keyword evidence="7" id="KW-1185">Reference proteome</keyword>
<comment type="subunit">
    <text evidence="3">Binds to multiple calmodulin (CaM) in the presence of Ca(2+) and CaM-like proteins.</text>
</comment>
<gene>
    <name evidence="6" type="ORF">CEY00_Acc13054</name>
</gene>
<dbReference type="AlphaFoldDB" id="A0A2R6QUZ7"/>
<evidence type="ECO:0000259" key="5">
    <source>
        <dbReference type="Pfam" id="PF13178"/>
    </source>
</evidence>
<protein>
    <submittedName>
        <fullName evidence="6">Protein IQ-DOMAIN like</fullName>
    </submittedName>
</protein>
<evidence type="ECO:0000256" key="4">
    <source>
        <dbReference type="SAM" id="MobiDB-lite"/>
    </source>
</evidence>
<dbReference type="PANTHER" id="PTHR32295">
    <property type="entry name" value="IQ-DOMAIN 5-RELATED"/>
    <property type="match status" value="1"/>
</dbReference>
<evidence type="ECO:0000256" key="1">
    <source>
        <dbReference type="ARBA" id="ARBA00022860"/>
    </source>
</evidence>
<name>A0A2R6QUZ7_ACTCC</name>
<dbReference type="Pfam" id="PF00612">
    <property type="entry name" value="IQ"/>
    <property type="match status" value="2"/>
</dbReference>
<feature type="region of interest" description="Disordered" evidence="4">
    <location>
        <begin position="357"/>
        <end position="376"/>
    </location>
</feature>
<feature type="domain" description="DUF4005" evidence="5">
    <location>
        <begin position="324"/>
        <end position="388"/>
    </location>
</feature>
<dbReference type="InterPro" id="IPR025064">
    <property type="entry name" value="DUF4005"/>
</dbReference>
<dbReference type="OMA" id="NEAHRFQ"/>
<dbReference type="CDD" id="cd23767">
    <property type="entry name" value="IQCD"/>
    <property type="match status" value="1"/>
</dbReference>
<dbReference type="Gramene" id="PSS15562">
    <property type="protein sequence ID" value="PSS15562"/>
    <property type="gene ID" value="CEY00_Acc13054"/>
</dbReference>
<dbReference type="STRING" id="1590841.A0A2R6QUZ7"/>
<reference evidence="6 7" key="1">
    <citation type="submission" date="2017-07" db="EMBL/GenBank/DDBJ databases">
        <title>An improved, manually edited Actinidia chinensis var. chinensis (kiwifruit) genome highlights the challenges associated with draft genomes and gene prediction in plants.</title>
        <authorList>
            <person name="Pilkington S."/>
            <person name="Crowhurst R."/>
            <person name="Hilario E."/>
            <person name="Nardozza S."/>
            <person name="Fraser L."/>
            <person name="Peng Y."/>
            <person name="Gunaseelan K."/>
            <person name="Simpson R."/>
            <person name="Tahir J."/>
            <person name="Deroles S."/>
            <person name="Templeton K."/>
            <person name="Luo Z."/>
            <person name="Davy M."/>
            <person name="Cheng C."/>
            <person name="Mcneilage M."/>
            <person name="Scaglione D."/>
            <person name="Liu Y."/>
            <person name="Zhang Q."/>
            <person name="Datson P."/>
            <person name="De Silva N."/>
            <person name="Gardiner S."/>
            <person name="Bassett H."/>
            <person name="Chagne D."/>
            <person name="Mccallum J."/>
            <person name="Dzierzon H."/>
            <person name="Deng C."/>
            <person name="Wang Y.-Y."/>
            <person name="Barron N."/>
            <person name="Manako K."/>
            <person name="Bowen J."/>
            <person name="Foster T."/>
            <person name="Erridge Z."/>
            <person name="Tiffin H."/>
            <person name="Waite C."/>
            <person name="Davies K."/>
            <person name="Grierson E."/>
            <person name="Laing W."/>
            <person name="Kirk R."/>
            <person name="Chen X."/>
            <person name="Wood M."/>
            <person name="Montefiori M."/>
            <person name="Brummell D."/>
            <person name="Schwinn K."/>
            <person name="Catanach A."/>
            <person name="Fullerton C."/>
            <person name="Li D."/>
            <person name="Meiyalaghan S."/>
            <person name="Nieuwenhuizen N."/>
            <person name="Read N."/>
            <person name="Prakash R."/>
            <person name="Hunter D."/>
            <person name="Zhang H."/>
            <person name="Mckenzie M."/>
            <person name="Knabel M."/>
            <person name="Harris A."/>
            <person name="Allan A."/>
            <person name="Chen A."/>
            <person name="Janssen B."/>
            <person name="Plunkett B."/>
            <person name="Dwamena C."/>
            <person name="Voogd C."/>
            <person name="Leif D."/>
            <person name="Lafferty D."/>
            <person name="Souleyre E."/>
            <person name="Varkonyi-Gasic E."/>
            <person name="Gambi F."/>
            <person name="Hanley J."/>
            <person name="Yao J.-L."/>
            <person name="Cheung J."/>
            <person name="David K."/>
            <person name="Warren B."/>
            <person name="Marsh K."/>
            <person name="Snowden K."/>
            <person name="Lin-Wang K."/>
            <person name="Brian L."/>
            <person name="Martinez-Sanchez M."/>
            <person name="Wang M."/>
            <person name="Ileperuma N."/>
            <person name="Macnee N."/>
            <person name="Campin R."/>
            <person name="Mcatee P."/>
            <person name="Drummond R."/>
            <person name="Espley R."/>
            <person name="Ireland H."/>
            <person name="Wu R."/>
            <person name="Atkinson R."/>
            <person name="Karunairetnam S."/>
            <person name="Bulley S."/>
            <person name="Chunkath S."/>
            <person name="Hanley Z."/>
            <person name="Storey R."/>
            <person name="Thrimawithana A."/>
            <person name="Thomson S."/>
            <person name="David C."/>
            <person name="Testolin R."/>
        </authorList>
    </citation>
    <scope>NUCLEOTIDE SEQUENCE [LARGE SCALE GENOMIC DNA]</scope>
    <source>
        <strain evidence="7">cv. Red5</strain>
        <tissue evidence="6">Young leaf</tissue>
    </source>
</reference>
<evidence type="ECO:0000313" key="6">
    <source>
        <dbReference type="EMBL" id="PSS15562.1"/>
    </source>
</evidence>
<dbReference type="PROSITE" id="PS50096">
    <property type="entry name" value="IQ"/>
    <property type="match status" value="2"/>
</dbReference>